<evidence type="ECO:0000256" key="1">
    <source>
        <dbReference type="ARBA" id="ARBA00006432"/>
    </source>
</evidence>
<dbReference type="GO" id="GO:0070566">
    <property type="term" value="F:adenylyltransferase activity"/>
    <property type="evidence" value="ECO:0007669"/>
    <property type="project" value="TreeGrafter"/>
</dbReference>
<feature type="domain" description="Aldehyde dehydrogenase" evidence="4">
    <location>
        <begin position="8"/>
        <end position="242"/>
    </location>
</feature>
<protein>
    <recommendedName>
        <fullName evidence="8">AMP-dependent synthetase/ligase domain-containing protein</fullName>
    </recommendedName>
</protein>
<dbReference type="InterPro" id="IPR016161">
    <property type="entry name" value="Ald_DH/histidinol_DH"/>
</dbReference>
<organism evidence="6 7">
    <name type="scientific">Streptomyces poonensis</name>
    <dbReference type="NCBI Taxonomy" id="68255"/>
    <lineage>
        <taxon>Bacteria</taxon>
        <taxon>Bacillati</taxon>
        <taxon>Actinomycetota</taxon>
        <taxon>Actinomycetes</taxon>
        <taxon>Kitasatosporales</taxon>
        <taxon>Streptomycetaceae</taxon>
        <taxon>Streptomyces</taxon>
    </lineage>
</organism>
<keyword evidence="2" id="KW-0560">Oxidoreductase</keyword>
<evidence type="ECO:0000259" key="4">
    <source>
        <dbReference type="Pfam" id="PF00171"/>
    </source>
</evidence>
<feature type="compositionally biased region" description="Basic and acidic residues" evidence="3">
    <location>
        <begin position="334"/>
        <end position="347"/>
    </location>
</feature>
<dbReference type="InterPro" id="IPR000873">
    <property type="entry name" value="AMP-dep_synth/lig_dom"/>
</dbReference>
<reference evidence="6" key="2">
    <citation type="submission" date="2020-09" db="EMBL/GenBank/DDBJ databases">
        <authorList>
            <person name="Sun Q."/>
            <person name="Ohkuma M."/>
        </authorList>
    </citation>
    <scope>NUCLEOTIDE SEQUENCE</scope>
    <source>
        <strain evidence="6">JCM 4815</strain>
    </source>
</reference>
<comment type="similarity">
    <text evidence="1">Belongs to the ATP-dependent AMP-binding enzyme family.</text>
</comment>
<accession>A0A918Q195</accession>
<feature type="compositionally biased region" description="Basic residues" evidence="3">
    <location>
        <begin position="273"/>
        <end position="320"/>
    </location>
</feature>
<dbReference type="SUPFAM" id="SSF56801">
    <property type="entry name" value="Acetyl-CoA synthetase-like"/>
    <property type="match status" value="1"/>
</dbReference>
<dbReference type="InterPro" id="IPR015590">
    <property type="entry name" value="Aldehyde_DH_dom"/>
</dbReference>
<dbReference type="SUPFAM" id="SSF53720">
    <property type="entry name" value="ALDH-like"/>
    <property type="match status" value="1"/>
</dbReference>
<dbReference type="GO" id="GO:0005886">
    <property type="term" value="C:plasma membrane"/>
    <property type="evidence" value="ECO:0007669"/>
    <property type="project" value="TreeGrafter"/>
</dbReference>
<reference evidence="6" key="1">
    <citation type="journal article" date="2014" name="Int. J. Syst. Evol. Microbiol.">
        <title>Complete genome sequence of Corynebacterium casei LMG S-19264T (=DSM 44701T), isolated from a smear-ripened cheese.</title>
        <authorList>
            <consortium name="US DOE Joint Genome Institute (JGI-PGF)"/>
            <person name="Walter F."/>
            <person name="Albersmeier A."/>
            <person name="Kalinowski J."/>
            <person name="Ruckert C."/>
        </authorList>
    </citation>
    <scope>NUCLEOTIDE SEQUENCE</scope>
    <source>
        <strain evidence="6">JCM 4815</strain>
    </source>
</reference>
<keyword evidence="7" id="KW-1185">Reference proteome</keyword>
<dbReference type="GO" id="GO:0016491">
    <property type="term" value="F:oxidoreductase activity"/>
    <property type="evidence" value="ECO:0007669"/>
    <property type="project" value="UniProtKB-KW"/>
</dbReference>
<feature type="region of interest" description="Disordered" evidence="3">
    <location>
        <begin position="248"/>
        <end position="407"/>
    </location>
</feature>
<dbReference type="Pfam" id="PF00501">
    <property type="entry name" value="AMP-binding"/>
    <property type="match status" value="1"/>
</dbReference>
<evidence type="ECO:0008006" key="8">
    <source>
        <dbReference type="Google" id="ProtNLM"/>
    </source>
</evidence>
<dbReference type="PANTHER" id="PTHR22754">
    <property type="entry name" value="DISCO-INTERACTING PROTEIN 2 DIP2 -RELATED"/>
    <property type="match status" value="1"/>
</dbReference>
<name>A0A918Q195_9ACTN</name>
<sequence>MRPDAHPDTILGRCALAGPGHMDAALHAARRAADEWGGSPPDRRAALAEAFRARLRDHADTLTGLLVEEGHPVRLARTEVAGLLTFFGPETTEWCPRQLETRHTAGSRTVVTRRVPDGVVCVQPPRNTPALSVGAAFQSVLAGNALVVRLSRQAPVAAMYLLERIAGPALAEAGASPGLLSALCTDPAQALDAWLASPLVDDVLYFGDSVRGEQLEKACLAAGKKPVLEIGGNDMVLVWRDAPPHGLPRLPVRRADRHPGPAAGHRPAGPPARRGHHRRRRRRPGSHRHRTAARTRLLARRPGHRTASRVRGHRRARPTRPGHLVPPRAGPLGDRLRPVHLRIDQRAARCRRHPPEPAAQPAVDQGEAPPGEDPGRGAPRPVADRRRPAPAPPRHGPGRHAAQPARVLRQPRLLLPGVLRRPPAAVAPDVSRYRAYYTLAPNFGYDWLLRSLKDGRLTDLDRDLDLDCLRCALSGAEPVRPDVLDAVARRLAPIGFRPDVGAPGYGLAEATLMVTGTPCGSGPTVRRFDRGALEASRAVPAPDGVDLVGCGRPAGADVRIVDPATSRPLESGHVGEIWVGGDSVADGYLGDPRATAEHFAAVTADGDGPFLRTGDLGFLRDGELYVTGRAKDLIIINGRNIHPRTSNASVRQPTPPPAPAPPSL</sequence>
<evidence type="ECO:0000256" key="3">
    <source>
        <dbReference type="SAM" id="MobiDB-lite"/>
    </source>
</evidence>
<evidence type="ECO:0000313" key="6">
    <source>
        <dbReference type="EMBL" id="GGZ28951.1"/>
    </source>
</evidence>
<dbReference type="Gene3D" id="3.40.605.10">
    <property type="entry name" value="Aldehyde Dehydrogenase, Chain A, domain 1"/>
    <property type="match status" value="1"/>
</dbReference>
<evidence type="ECO:0000256" key="2">
    <source>
        <dbReference type="ARBA" id="ARBA00023002"/>
    </source>
</evidence>
<evidence type="ECO:0000313" key="7">
    <source>
        <dbReference type="Proteomes" id="UP000622166"/>
    </source>
</evidence>
<dbReference type="Gene3D" id="3.40.50.12780">
    <property type="entry name" value="N-terminal domain of ligase-like"/>
    <property type="match status" value="1"/>
</dbReference>
<dbReference type="GO" id="GO:0006633">
    <property type="term" value="P:fatty acid biosynthetic process"/>
    <property type="evidence" value="ECO:0007669"/>
    <property type="project" value="TreeGrafter"/>
</dbReference>
<dbReference type="EMBL" id="BMVW01000014">
    <property type="protein sequence ID" value="GGZ28951.1"/>
    <property type="molecule type" value="Genomic_DNA"/>
</dbReference>
<dbReference type="Pfam" id="PF00171">
    <property type="entry name" value="Aldedh"/>
    <property type="match status" value="1"/>
</dbReference>
<dbReference type="InterPro" id="IPR042099">
    <property type="entry name" value="ANL_N_sf"/>
</dbReference>
<feature type="compositionally biased region" description="Pro residues" evidence="3">
    <location>
        <begin position="653"/>
        <end position="664"/>
    </location>
</feature>
<dbReference type="Proteomes" id="UP000622166">
    <property type="component" value="Unassembled WGS sequence"/>
</dbReference>
<proteinExistence type="inferred from homology"/>
<comment type="caution">
    <text evidence="6">The sequence shown here is derived from an EMBL/GenBank/DDBJ whole genome shotgun (WGS) entry which is preliminary data.</text>
</comment>
<evidence type="ECO:0000259" key="5">
    <source>
        <dbReference type="Pfam" id="PF00501"/>
    </source>
</evidence>
<dbReference type="PANTHER" id="PTHR22754:SF32">
    <property type="entry name" value="DISCO-INTERACTING PROTEIN 2"/>
    <property type="match status" value="1"/>
</dbReference>
<gene>
    <name evidence="6" type="ORF">GCM10010365_56450</name>
</gene>
<feature type="region of interest" description="Disordered" evidence="3">
    <location>
        <begin position="643"/>
        <end position="664"/>
    </location>
</feature>
<dbReference type="InterPro" id="IPR016162">
    <property type="entry name" value="Ald_DH_N"/>
</dbReference>
<feature type="compositionally biased region" description="Polar residues" evidence="3">
    <location>
        <begin position="643"/>
        <end position="652"/>
    </location>
</feature>
<dbReference type="AlphaFoldDB" id="A0A918Q195"/>
<feature type="domain" description="AMP-dependent synthetase/ligase" evidence="5">
    <location>
        <begin position="416"/>
        <end position="589"/>
    </location>
</feature>